<dbReference type="GO" id="GO:0016491">
    <property type="term" value="F:oxidoreductase activity"/>
    <property type="evidence" value="ECO:0007669"/>
    <property type="project" value="UniProtKB-KW"/>
</dbReference>
<evidence type="ECO:0000313" key="5">
    <source>
        <dbReference type="EMBL" id="CAB4572832.1"/>
    </source>
</evidence>
<evidence type="ECO:0000256" key="3">
    <source>
        <dbReference type="SAM" id="MobiDB-lite"/>
    </source>
</evidence>
<evidence type="ECO:0000256" key="2">
    <source>
        <dbReference type="ARBA" id="ARBA00023002"/>
    </source>
</evidence>
<dbReference type="InterPro" id="IPR029479">
    <property type="entry name" value="Nitroreductase"/>
</dbReference>
<comment type="similarity">
    <text evidence="1">Belongs to the nitroreductase family.</text>
</comment>
<protein>
    <submittedName>
        <fullName evidence="5">Unannotated protein</fullName>
    </submittedName>
</protein>
<sequence length="194" mass="20777">MTGNTPTKTFRIHDALEARRSPRAYSATAELTPEQVGPLFEAARWAASSGNSQPWSFVVGFRGDEVFSTILGTLASGNALWAEHASALVANIARTHTEEGKALSHAWYDLGQAVAHLSVQATVEGILVHQMAGFDAEALGVALGLDDHHRVVTVMTLGLQGDVSDLPENLQERERAPRVRRPLGHSVSGSANYA</sequence>
<dbReference type="PANTHER" id="PTHR43673:SF10">
    <property type="entry name" value="NADH DEHYDROGENASE_NAD(P)H NITROREDUCTASE XCC3605-RELATED"/>
    <property type="match status" value="1"/>
</dbReference>
<accession>A0A6J6E8S9</accession>
<evidence type="ECO:0000259" key="4">
    <source>
        <dbReference type="Pfam" id="PF00881"/>
    </source>
</evidence>
<dbReference type="AlphaFoldDB" id="A0A6J6E8S9"/>
<dbReference type="Gene3D" id="3.40.109.10">
    <property type="entry name" value="NADH Oxidase"/>
    <property type="match status" value="1"/>
</dbReference>
<dbReference type="EMBL" id="CAEZTM010000034">
    <property type="protein sequence ID" value="CAB4572832.1"/>
    <property type="molecule type" value="Genomic_DNA"/>
</dbReference>
<keyword evidence="2" id="KW-0560">Oxidoreductase</keyword>
<feature type="domain" description="Nitroreductase" evidence="4">
    <location>
        <begin position="17"/>
        <end position="59"/>
    </location>
</feature>
<reference evidence="5" key="1">
    <citation type="submission" date="2020-05" db="EMBL/GenBank/DDBJ databases">
        <authorList>
            <person name="Chiriac C."/>
            <person name="Salcher M."/>
            <person name="Ghai R."/>
            <person name="Kavagutti S V."/>
        </authorList>
    </citation>
    <scope>NUCLEOTIDE SEQUENCE</scope>
</reference>
<proteinExistence type="inferred from homology"/>
<dbReference type="InterPro" id="IPR000415">
    <property type="entry name" value="Nitroreductase-like"/>
</dbReference>
<organism evidence="5">
    <name type="scientific">freshwater metagenome</name>
    <dbReference type="NCBI Taxonomy" id="449393"/>
    <lineage>
        <taxon>unclassified sequences</taxon>
        <taxon>metagenomes</taxon>
        <taxon>ecological metagenomes</taxon>
    </lineage>
</organism>
<name>A0A6J6E8S9_9ZZZZ</name>
<dbReference type="SUPFAM" id="SSF55469">
    <property type="entry name" value="FMN-dependent nitroreductase-like"/>
    <property type="match status" value="1"/>
</dbReference>
<dbReference type="CDD" id="cd02138">
    <property type="entry name" value="TdsD-like"/>
    <property type="match status" value="1"/>
</dbReference>
<dbReference type="PANTHER" id="PTHR43673">
    <property type="entry name" value="NAD(P)H NITROREDUCTASE YDGI-RELATED"/>
    <property type="match status" value="1"/>
</dbReference>
<gene>
    <name evidence="5" type="ORF">UFOPK1684_00847</name>
</gene>
<evidence type="ECO:0000256" key="1">
    <source>
        <dbReference type="ARBA" id="ARBA00007118"/>
    </source>
</evidence>
<dbReference type="Pfam" id="PF00881">
    <property type="entry name" value="Nitroreductase"/>
    <property type="match status" value="1"/>
</dbReference>
<feature type="region of interest" description="Disordered" evidence="3">
    <location>
        <begin position="172"/>
        <end position="194"/>
    </location>
</feature>